<feature type="domain" description="ABC transporter" evidence="5">
    <location>
        <begin position="39"/>
        <end position="358"/>
    </location>
</feature>
<feature type="domain" description="ABC transporter" evidence="5">
    <location>
        <begin position="457"/>
        <end position="678"/>
    </location>
</feature>
<evidence type="ECO:0000313" key="6">
    <source>
        <dbReference type="EMBL" id="CAR65884.1"/>
    </source>
</evidence>
<feature type="coiled-coil region" evidence="4">
    <location>
        <begin position="181"/>
        <end position="232"/>
    </location>
</feature>
<dbReference type="FunFam" id="3.40.50.300:FF:000011">
    <property type="entry name" value="Putative ABC transporter ATP-binding component"/>
    <property type="match status" value="1"/>
</dbReference>
<keyword evidence="7" id="KW-1185">Reference proteome</keyword>
<dbReference type="eggNOG" id="KOG0062">
    <property type="taxonomic scope" value="Eukaryota"/>
</dbReference>
<dbReference type="RefSeq" id="XP_002770549.1">
    <property type="nucleotide sequence ID" value="XM_002770503.1"/>
</dbReference>
<dbReference type="InterPro" id="IPR017871">
    <property type="entry name" value="ABC_transporter-like_CS"/>
</dbReference>
<dbReference type="InterPro" id="IPR003439">
    <property type="entry name" value="ABC_transporter-like_ATP-bd"/>
</dbReference>
<evidence type="ECO:0000256" key="4">
    <source>
        <dbReference type="SAM" id="Coils"/>
    </source>
</evidence>
<dbReference type="SMART" id="SM00382">
    <property type="entry name" value="AAA"/>
    <property type="match status" value="2"/>
</dbReference>
<evidence type="ECO:0000313" key="7">
    <source>
        <dbReference type="Proteomes" id="UP000000599"/>
    </source>
</evidence>
<evidence type="ECO:0000259" key="5">
    <source>
        <dbReference type="PROSITE" id="PS50893"/>
    </source>
</evidence>
<reference evidence="6 7" key="1">
    <citation type="journal article" date="2004" name="Nature">
        <title>Genome evolution in yeasts.</title>
        <authorList>
            <consortium name="Genolevures"/>
            <person name="Dujon B."/>
            <person name="Sherman D."/>
            <person name="Fischer G."/>
            <person name="Durrens P."/>
            <person name="Casaregola S."/>
            <person name="Lafontaine I."/>
            <person name="de Montigny J."/>
            <person name="Marck C."/>
            <person name="Neuveglise C."/>
            <person name="Talla E."/>
            <person name="Goffard N."/>
            <person name="Frangeul L."/>
            <person name="Aigle M."/>
            <person name="Anthouard V."/>
            <person name="Babour A."/>
            <person name="Barbe V."/>
            <person name="Barnay S."/>
            <person name="Blanchin S."/>
            <person name="Beckerich J.M."/>
            <person name="Beyne E."/>
            <person name="Bleykasten C."/>
            <person name="Boisrame A."/>
            <person name="Boyer J."/>
            <person name="Cattolico L."/>
            <person name="Confanioleri F."/>
            <person name="de Daruvar A."/>
            <person name="Despons L."/>
            <person name="Fabre E."/>
            <person name="Fairhead C."/>
            <person name="Ferry-Dumazet H."/>
            <person name="Groppi A."/>
            <person name="Hantraye F."/>
            <person name="Hennequin C."/>
            <person name="Jauniaux N."/>
            <person name="Joyet P."/>
            <person name="Kachouri R."/>
            <person name="Kerrest A."/>
            <person name="Koszul R."/>
            <person name="Lemaire M."/>
            <person name="Lesur I."/>
            <person name="Ma L."/>
            <person name="Muller H."/>
            <person name="Nicaud J.M."/>
            <person name="Nikolski M."/>
            <person name="Oztas S."/>
            <person name="Ozier-Kalogeropoulos O."/>
            <person name="Pellenz S."/>
            <person name="Potier S."/>
            <person name="Richard G.F."/>
            <person name="Straub M.L."/>
            <person name="Suleau A."/>
            <person name="Swennene D."/>
            <person name="Tekaia F."/>
            <person name="Wesolowski-Louvel M."/>
            <person name="Westhof E."/>
            <person name="Wirth B."/>
            <person name="Zeniou-Meyer M."/>
            <person name="Zivanovic I."/>
            <person name="Bolotin-Fukuhara M."/>
            <person name="Thierry A."/>
            <person name="Bouchier C."/>
            <person name="Caudron B."/>
            <person name="Scarpelli C."/>
            <person name="Gaillardin C."/>
            <person name="Weissenbach J."/>
            <person name="Wincker P."/>
            <person name="Souciet J.L."/>
        </authorList>
    </citation>
    <scope>NUCLEOTIDE SEQUENCE [LARGE SCALE GENOMIC DNA]</scope>
    <source>
        <strain evidence="7">ATCC 36239 / CBS 767 / BCRC 21394 / JCM 1990 / NBRC 0083 / IGC 2968</strain>
    </source>
</reference>
<protein>
    <submittedName>
        <fullName evidence="6">DEHA2G00330p</fullName>
    </submittedName>
</protein>
<dbReference type="EMBL" id="CR382139">
    <property type="protein sequence ID" value="CAR65884.1"/>
    <property type="molecule type" value="Genomic_DNA"/>
</dbReference>
<dbReference type="GO" id="GO:0016887">
    <property type="term" value="F:ATP hydrolysis activity"/>
    <property type="evidence" value="ECO:0007669"/>
    <property type="project" value="InterPro"/>
</dbReference>
<proteinExistence type="predicted"/>
<dbReference type="KEGG" id="dha:DEHA2G00330g"/>
<dbReference type="AlphaFoldDB" id="B5RV05"/>
<dbReference type="InParanoid" id="B5RV05"/>
<dbReference type="STRING" id="284592.B5RV05"/>
<dbReference type="PANTHER" id="PTHR19211:SF129">
    <property type="entry name" value="ABC TRANSPORTER ATP-BINDING PROTEIN"/>
    <property type="match status" value="1"/>
</dbReference>
<dbReference type="CDD" id="cd03221">
    <property type="entry name" value="ABCF_EF-3"/>
    <property type="match status" value="1"/>
</dbReference>
<dbReference type="InterPro" id="IPR032781">
    <property type="entry name" value="ABC_tran_Xtn"/>
</dbReference>
<accession>B5RV05</accession>
<organism evidence="6 7">
    <name type="scientific">Debaryomyces hansenii (strain ATCC 36239 / CBS 767 / BCRC 21394 / JCM 1990 / NBRC 0083 / IGC 2968)</name>
    <name type="common">Yeast</name>
    <name type="synonym">Torulaspora hansenii</name>
    <dbReference type="NCBI Taxonomy" id="284592"/>
    <lineage>
        <taxon>Eukaryota</taxon>
        <taxon>Fungi</taxon>
        <taxon>Dikarya</taxon>
        <taxon>Ascomycota</taxon>
        <taxon>Saccharomycotina</taxon>
        <taxon>Pichiomycetes</taxon>
        <taxon>Debaryomycetaceae</taxon>
        <taxon>Debaryomyces</taxon>
    </lineage>
</organism>
<dbReference type="InterPro" id="IPR050611">
    <property type="entry name" value="ABCF"/>
</dbReference>
<dbReference type="OrthoDB" id="2110130at2759"/>
<evidence type="ECO:0000256" key="2">
    <source>
        <dbReference type="ARBA" id="ARBA00022741"/>
    </source>
</evidence>
<sequence length="680" mass="75383">MPKRPKNSKGSKCAKNTIVATSQVSRFHSETLETLFNNVDLKQVNISVGDRDLIVDTDLQLFAGIHYGLVGGNGTGKTTLLKCIGNKIITGFPSNIRSLYVEQLVSGLELELTVIEAVINSDKERTNLVRCAKALEEALGSGDDTEIAQCFHKIQLDNQKREFEDAQKTAMERSGARGAVARKILNNKEDELRQIEKLALEEPNGSHKIKLVEMVQDLLNEMNEKLAIYDNEEVIVSNVHAILSGLGFTNEMQGGRLKDLSGGWRVRVSLASALLIKPDVLLLDEPTNHLDLPAILWLQKYLAGLDNTTILLVSHDRAFLNATIDEVIVLKNKSLVYYKGNYDEYLENYEERQAHLKTVANAIDKKKTAAQKSMEKGAATARKSGDDKKLAVIASKKKKMDRLGMEVNSKGHRFKLNRDRPGYHEAIRDDVEVEGKEVIQKWRIGDPSPLRYQGDLIKLDDVSFRYNNRQKLILTKVSLGVSQRARIAILGANGYGKSTLMKILTGDLLPTSGVVQWPGNAKISLFSQHNAEEVLNSCTPETTPVSLLLNKCPNKKESDARAHLGGFGIRGNVSISSLDVLSGGELARVALALHIFDSVPHVLFLDEPTNHLDILSVDSLIGALSNYNGALVISSHDQYFISHIAREIYTIEKSKLKYLDGGIQQYINSVSKTKKIQRKS</sequence>
<evidence type="ECO:0000256" key="1">
    <source>
        <dbReference type="ARBA" id="ARBA00022737"/>
    </source>
</evidence>
<gene>
    <name evidence="6" type="ordered locus">DEHA2G00330g</name>
</gene>
<dbReference type="GeneID" id="8999092"/>
<dbReference type="HOGENOM" id="CLU_000604_36_6_1"/>
<dbReference type="PANTHER" id="PTHR19211">
    <property type="entry name" value="ATP-BINDING TRANSPORT PROTEIN-RELATED"/>
    <property type="match status" value="1"/>
</dbReference>
<dbReference type="GO" id="GO:0005524">
    <property type="term" value="F:ATP binding"/>
    <property type="evidence" value="ECO:0007669"/>
    <property type="project" value="UniProtKB-KW"/>
</dbReference>
<dbReference type="OMA" id="RQIAHME"/>
<dbReference type="Pfam" id="PF00005">
    <property type="entry name" value="ABC_tran"/>
    <property type="match status" value="2"/>
</dbReference>
<dbReference type="InterPro" id="IPR003593">
    <property type="entry name" value="AAA+_ATPase"/>
</dbReference>
<dbReference type="Gene3D" id="3.40.50.300">
    <property type="entry name" value="P-loop containing nucleotide triphosphate hydrolases"/>
    <property type="match status" value="2"/>
</dbReference>
<keyword evidence="1" id="KW-0677">Repeat</keyword>
<dbReference type="Proteomes" id="UP000000599">
    <property type="component" value="Chromosome G"/>
</dbReference>
<dbReference type="Pfam" id="PF12848">
    <property type="entry name" value="ABC_tran_Xtn"/>
    <property type="match status" value="1"/>
</dbReference>
<dbReference type="SUPFAM" id="SSF52540">
    <property type="entry name" value="P-loop containing nucleoside triphosphate hydrolases"/>
    <property type="match status" value="2"/>
</dbReference>
<keyword evidence="2" id="KW-0547">Nucleotide-binding</keyword>
<dbReference type="VEuPathDB" id="FungiDB:DEHA2G00330g"/>
<keyword evidence="4" id="KW-0175">Coiled coil</keyword>
<dbReference type="InterPro" id="IPR027417">
    <property type="entry name" value="P-loop_NTPase"/>
</dbReference>
<dbReference type="PROSITE" id="PS50893">
    <property type="entry name" value="ABC_TRANSPORTER_2"/>
    <property type="match status" value="2"/>
</dbReference>
<keyword evidence="3" id="KW-0067">ATP-binding</keyword>
<name>B5RV05_DEBHA</name>
<evidence type="ECO:0000256" key="3">
    <source>
        <dbReference type="ARBA" id="ARBA00022840"/>
    </source>
</evidence>
<dbReference type="PROSITE" id="PS00211">
    <property type="entry name" value="ABC_TRANSPORTER_1"/>
    <property type="match status" value="1"/>
</dbReference>